<feature type="compositionally biased region" description="Polar residues" evidence="1">
    <location>
        <begin position="222"/>
        <end position="237"/>
    </location>
</feature>
<keyword evidence="2" id="KW-0812">Transmembrane</keyword>
<dbReference type="Proteomes" id="UP000177777">
    <property type="component" value="Unassembled WGS sequence"/>
</dbReference>
<evidence type="ECO:0000313" key="4">
    <source>
        <dbReference type="Proteomes" id="UP000177777"/>
    </source>
</evidence>
<feature type="compositionally biased region" description="Gly residues" evidence="1">
    <location>
        <begin position="493"/>
        <end position="511"/>
    </location>
</feature>
<dbReference type="EMBL" id="MFUE01000020">
    <property type="protein sequence ID" value="OGI76992.1"/>
    <property type="molecule type" value="Genomic_DNA"/>
</dbReference>
<protein>
    <submittedName>
        <fullName evidence="3">Uncharacterized protein</fullName>
    </submittedName>
</protein>
<accession>A0A1F6W5A7</accession>
<dbReference type="STRING" id="1801754.A3D42_02585"/>
<evidence type="ECO:0000256" key="2">
    <source>
        <dbReference type="SAM" id="Phobius"/>
    </source>
</evidence>
<name>A0A1F6W5A7_9BACT</name>
<feature type="region of interest" description="Disordered" evidence="1">
    <location>
        <begin position="383"/>
        <end position="404"/>
    </location>
</feature>
<feature type="region of interest" description="Disordered" evidence="1">
    <location>
        <begin position="219"/>
        <end position="266"/>
    </location>
</feature>
<feature type="region of interest" description="Disordered" evidence="1">
    <location>
        <begin position="493"/>
        <end position="512"/>
    </location>
</feature>
<comment type="caution">
    <text evidence="3">The sequence shown here is derived from an EMBL/GenBank/DDBJ whole genome shotgun (WGS) entry which is preliminary data.</text>
</comment>
<feature type="compositionally biased region" description="Acidic residues" evidence="1">
    <location>
        <begin position="257"/>
        <end position="266"/>
    </location>
</feature>
<proteinExistence type="predicted"/>
<dbReference type="AlphaFoldDB" id="A0A1F6W5A7"/>
<keyword evidence="2" id="KW-1133">Transmembrane helix</keyword>
<organism evidence="3 4">
    <name type="scientific">Candidatus Nomurabacteria bacterium RIFCSPHIGHO2_02_FULL_41_18</name>
    <dbReference type="NCBI Taxonomy" id="1801754"/>
    <lineage>
        <taxon>Bacteria</taxon>
        <taxon>Candidatus Nomuraibacteriota</taxon>
    </lineage>
</organism>
<reference evidence="3 4" key="1">
    <citation type="journal article" date="2016" name="Nat. Commun.">
        <title>Thousands of microbial genomes shed light on interconnected biogeochemical processes in an aquifer system.</title>
        <authorList>
            <person name="Anantharaman K."/>
            <person name="Brown C.T."/>
            <person name="Hug L.A."/>
            <person name="Sharon I."/>
            <person name="Castelle C.J."/>
            <person name="Probst A.J."/>
            <person name="Thomas B.C."/>
            <person name="Singh A."/>
            <person name="Wilkins M.J."/>
            <person name="Karaoz U."/>
            <person name="Brodie E.L."/>
            <person name="Williams K.H."/>
            <person name="Hubbard S.S."/>
            <person name="Banfield J.F."/>
        </authorList>
    </citation>
    <scope>NUCLEOTIDE SEQUENCE [LARGE SCALE GENOMIC DNA]</scope>
</reference>
<evidence type="ECO:0000313" key="3">
    <source>
        <dbReference type="EMBL" id="OGI76992.1"/>
    </source>
</evidence>
<gene>
    <name evidence="3" type="ORF">A3D42_02585</name>
</gene>
<sequence>MPFRNQKVQKFVSLFIIVCMLVPAFSFFLKPKRAEALFGIVFDPTHTAVTAKIVAQEILRQFLMAAARKLLERMTQNTINWINSGFHGNPLYIENSRSFFKDIAKYEIRNLVNMFGYDSRRFPFGKDFALNIIDSYKRQAEYNAEYTLSRVIDDPYFLEQYRNDFNVGGWNGFLVNTQYPQNNYIGFQMLATEELARRLEGTTETAAKKVQTTLDRSMGFLSPQTCPSNPKYNNGKNEFQRPSFKSKLTPPAHPGAEPDEFAGEEAQETYQQAVADYNQALNKFNRDRENERGAWQMENTCPDGLVSTTPGAVVGDQIKNALTSKVRSAELAAAMGNSLAAIFDALINKFLDMGLNSLTNRNNRQEEDVSLDDFEYMGDTINSARDIPLPPEDTTGSESSCPVPTTSATLCQNVDQNTVLGILNKYPPNNDGMTQAIQEVRTVYPSASVISHPTNLDKIDFGGGLIVDVGIGFGGATPSWGWIQECNCGGGGAGSGGGSGTTTGGGSGSGGQAISLLSDVQAERAKYGTPLTPEQMGAIVNTVAYKNRALGYGLSRKESGEFCPSPAGSVACDIIHHQPTNTLYDVLASSNDPAWLSVPHHNNPARPWVAPVAP</sequence>
<evidence type="ECO:0000256" key="1">
    <source>
        <dbReference type="SAM" id="MobiDB-lite"/>
    </source>
</evidence>
<keyword evidence="2" id="KW-0472">Membrane</keyword>
<feature type="transmembrane region" description="Helical" evidence="2">
    <location>
        <begin position="12"/>
        <end position="29"/>
    </location>
</feature>
<feature type="compositionally biased region" description="Polar residues" evidence="1">
    <location>
        <begin position="394"/>
        <end position="404"/>
    </location>
</feature>